<name>A0AAP3DGX3_BRELA</name>
<feature type="chain" id="PRO_5042955965" description="Outer membrane lipoprotein-sorting protein" evidence="1">
    <location>
        <begin position="28"/>
        <end position="251"/>
    </location>
</feature>
<gene>
    <name evidence="2" type="ORF">O0554_15330</name>
</gene>
<reference evidence="2" key="1">
    <citation type="submission" date="2022-09" db="EMBL/GenBank/DDBJ databases">
        <title>Genome analysis and characterization of larvicidal activity of Brevibacillus strains.</title>
        <authorList>
            <person name="Patrusheva E.V."/>
            <person name="Izotova A.O."/>
            <person name="Toshchakov S.V."/>
            <person name="Sineoky S.P."/>
        </authorList>
    </citation>
    <scope>NUCLEOTIDE SEQUENCE</scope>
    <source>
        <strain evidence="2">VKPM_B-13247</strain>
    </source>
</reference>
<evidence type="ECO:0008006" key="4">
    <source>
        <dbReference type="Google" id="ProtNLM"/>
    </source>
</evidence>
<dbReference type="SUPFAM" id="SSF89392">
    <property type="entry name" value="Prokaryotic lipoproteins and lipoprotein localization factors"/>
    <property type="match status" value="1"/>
</dbReference>
<dbReference type="InterPro" id="IPR029046">
    <property type="entry name" value="LolA/LolB/LppX"/>
</dbReference>
<sequence>MKKQTLIVVSTLAVVLSAISPFSPVLADRVNAAASKNQQTLTLDQVIAEMNKKTPISTYTEATFTTQNRLIENSPKTATTNYKWWDNTINNEMRIETTKDGRTGFYVSKGGTSTSYKEESMEGNKQAVISSAGVKAAVDNKINNTKQELTKLKKDILSDAKVTFHIVEETLLNRDVYHISKKQEKVRNNQSDVTYNELWIDKKTGLKLKSISNANDKQISEYTVTKVDFHPQFNEKDFTLDLPKDVKIIEN</sequence>
<comment type="caution">
    <text evidence="2">The sequence shown here is derived from an EMBL/GenBank/DDBJ whole genome shotgun (WGS) entry which is preliminary data.</text>
</comment>
<dbReference type="Gene3D" id="2.50.20.10">
    <property type="entry name" value="Lipoprotein localisation LolA/LolB/LppX"/>
    <property type="match status" value="1"/>
</dbReference>
<evidence type="ECO:0000313" key="3">
    <source>
        <dbReference type="Proteomes" id="UP001077662"/>
    </source>
</evidence>
<organism evidence="2 3">
    <name type="scientific">Brevibacillus laterosporus</name>
    <name type="common">Bacillus laterosporus</name>
    <dbReference type="NCBI Taxonomy" id="1465"/>
    <lineage>
        <taxon>Bacteria</taxon>
        <taxon>Bacillati</taxon>
        <taxon>Bacillota</taxon>
        <taxon>Bacilli</taxon>
        <taxon>Bacillales</taxon>
        <taxon>Paenibacillaceae</taxon>
        <taxon>Brevibacillus</taxon>
    </lineage>
</organism>
<evidence type="ECO:0000256" key="1">
    <source>
        <dbReference type="SAM" id="SignalP"/>
    </source>
</evidence>
<protein>
    <recommendedName>
        <fullName evidence="4">Outer membrane lipoprotein-sorting protein</fullName>
    </recommendedName>
</protein>
<feature type="signal peptide" evidence="1">
    <location>
        <begin position="1"/>
        <end position="27"/>
    </location>
</feature>
<accession>A0AAP3DGX3</accession>
<proteinExistence type="predicted"/>
<keyword evidence="1" id="KW-0732">Signal</keyword>
<dbReference type="AlphaFoldDB" id="A0AAP3DGX3"/>
<dbReference type="EMBL" id="JAPTNE010000019">
    <property type="protein sequence ID" value="MCZ0808264.1"/>
    <property type="molecule type" value="Genomic_DNA"/>
</dbReference>
<dbReference type="Proteomes" id="UP001077662">
    <property type="component" value="Unassembled WGS sequence"/>
</dbReference>
<dbReference type="RefSeq" id="WP_258433972.1">
    <property type="nucleotide sequence ID" value="NZ_JANSGW010000019.1"/>
</dbReference>
<evidence type="ECO:0000313" key="2">
    <source>
        <dbReference type="EMBL" id="MCZ0808264.1"/>
    </source>
</evidence>